<dbReference type="SMART" id="SM00986">
    <property type="entry name" value="UDG"/>
    <property type="match status" value="1"/>
</dbReference>
<sequence length="188" mass="21132">MTVAMITLGSITDLRTLNDVCTRTFLPAAGENIVFGEGPEHAKFMLIGEAPGEEEAELGRPFVGNAGRLLNKYLQEAQICREDCYVTNVLKVRPPGNRTPRKSEIKEALPFLIRQITLIRPAVLVCLGSVAVQAVIDPKAKITQIRGEWQEKYGIKIMPTYHPAAVFHDEDKKEWLKKDLTEARKRVY</sequence>
<comment type="similarity">
    <text evidence="2">Belongs to the uracil-DNA glycosylase (UDG) superfamily. Type 4 (UDGa) family.</text>
</comment>
<dbReference type="SUPFAM" id="SSF52141">
    <property type="entry name" value="Uracil-DNA glycosylase-like"/>
    <property type="match status" value="1"/>
</dbReference>
<evidence type="ECO:0000313" key="13">
    <source>
        <dbReference type="EMBL" id="MEB3101416.1"/>
    </source>
</evidence>
<organism evidence="13 14">
    <name type="scientific">Ferviditalea candida</name>
    <dbReference type="NCBI Taxonomy" id="3108399"/>
    <lineage>
        <taxon>Bacteria</taxon>
        <taxon>Bacillati</taxon>
        <taxon>Bacillota</taxon>
        <taxon>Bacilli</taxon>
        <taxon>Bacillales</taxon>
        <taxon>Paenibacillaceae</taxon>
        <taxon>Ferviditalea</taxon>
    </lineage>
</organism>
<dbReference type="Proteomes" id="UP001310386">
    <property type="component" value="Unassembled WGS sequence"/>
</dbReference>
<dbReference type="InterPro" id="IPR005122">
    <property type="entry name" value="Uracil-DNA_glycosylase-like"/>
</dbReference>
<keyword evidence="5" id="KW-0004">4Fe-4S</keyword>
<evidence type="ECO:0000259" key="12">
    <source>
        <dbReference type="SMART" id="SM00986"/>
    </source>
</evidence>
<protein>
    <recommendedName>
        <fullName evidence="4">Type-4 uracil-DNA glycosylase</fullName>
        <ecNumber evidence="3">3.2.2.27</ecNumber>
    </recommendedName>
</protein>
<evidence type="ECO:0000256" key="7">
    <source>
        <dbReference type="ARBA" id="ARBA00022763"/>
    </source>
</evidence>
<keyword evidence="7" id="KW-0227">DNA damage</keyword>
<keyword evidence="10" id="KW-0411">Iron-sulfur</keyword>
<keyword evidence="13" id="KW-0326">Glycosidase</keyword>
<evidence type="ECO:0000256" key="9">
    <source>
        <dbReference type="ARBA" id="ARBA00023004"/>
    </source>
</evidence>
<evidence type="ECO:0000256" key="1">
    <source>
        <dbReference type="ARBA" id="ARBA00001400"/>
    </source>
</evidence>
<feature type="domain" description="Uracil-DNA glycosylase-like" evidence="12">
    <location>
        <begin position="35"/>
        <end position="185"/>
    </location>
</feature>
<comment type="catalytic activity">
    <reaction evidence="1">
        <text>Hydrolyzes single-stranded DNA or mismatched double-stranded DNA and polynucleotides, releasing free uracil.</text>
        <dbReference type="EC" id="3.2.2.27"/>
    </reaction>
</comment>
<evidence type="ECO:0000256" key="4">
    <source>
        <dbReference type="ARBA" id="ARBA00019403"/>
    </source>
</evidence>
<dbReference type="InterPro" id="IPR051536">
    <property type="entry name" value="UDG_Type-4/5"/>
</dbReference>
<dbReference type="EMBL" id="JAYJLD010000007">
    <property type="protein sequence ID" value="MEB3101416.1"/>
    <property type="molecule type" value="Genomic_DNA"/>
</dbReference>
<dbReference type="RefSeq" id="WP_371753530.1">
    <property type="nucleotide sequence ID" value="NZ_JAYJLD010000007.1"/>
</dbReference>
<evidence type="ECO:0000256" key="8">
    <source>
        <dbReference type="ARBA" id="ARBA00022801"/>
    </source>
</evidence>
<dbReference type="Gene3D" id="3.40.470.10">
    <property type="entry name" value="Uracil-DNA glycosylase-like domain"/>
    <property type="match status" value="1"/>
</dbReference>
<keyword evidence="8 13" id="KW-0378">Hydrolase</keyword>
<dbReference type="SMART" id="SM00987">
    <property type="entry name" value="UreE_C"/>
    <property type="match status" value="1"/>
</dbReference>
<evidence type="ECO:0000256" key="6">
    <source>
        <dbReference type="ARBA" id="ARBA00022723"/>
    </source>
</evidence>
<keyword evidence="6" id="KW-0479">Metal-binding</keyword>
<evidence type="ECO:0000256" key="2">
    <source>
        <dbReference type="ARBA" id="ARBA00006521"/>
    </source>
</evidence>
<evidence type="ECO:0000256" key="11">
    <source>
        <dbReference type="ARBA" id="ARBA00023204"/>
    </source>
</evidence>
<dbReference type="EC" id="3.2.2.27" evidence="3"/>
<comment type="caution">
    <text evidence="13">The sequence shown here is derived from an EMBL/GenBank/DDBJ whole genome shotgun (WGS) entry which is preliminary data.</text>
</comment>
<evidence type="ECO:0000256" key="5">
    <source>
        <dbReference type="ARBA" id="ARBA00022485"/>
    </source>
</evidence>
<dbReference type="PANTHER" id="PTHR33693">
    <property type="entry name" value="TYPE-5 URACIL-DNA GLYCOSYLASE"/>
    <property type="match status" value="1"/>
</dbReference>
<dbReference type="CDD" id="cd10030">
    <property type="entry name" value="UDG-F4_TTUDGA_SPO1dp_like"/>
    <property type="match status" value="1"/>
</dbReference>
<proteinExistence type="inferred from homology"/>
<name>A0ABU5ZIA6_9BACL</name>
<dbReference type="InterPro" id="IPR036895">
    <property type="entry name" value="Uracil-DNA_glycosylase-like_sf"/>
</dbReference>
<accession>A0ABU5ZIA6</accession>
<keyword evidence="14" id="KW-1185">Reference proteome</keyword>
<gene>
    <name evidence="13" type="ORF">VF724_07025</name>
</gene>
<reference evidence="13" key="1">
    <citation type="submission" date="2023-12" db="EMBL/GenBank/DDBJ databases">
        <title>Fervidustalea candida gen. nov., sp. nov., a novel member of the family Paenibacillaceae isolated from a geothermal area.</title>
        <authorList>
            <person name="Li W.-J."/>
            <person name="Jiao J.-Y."/>
            <person name="Chen Y."/>
        </authorList>
    </citation>
    <scope>NUCLEOTIDE SEQUENCE</scope>
    <source>
        <strain evidence="13">SYSU GA230002</strain>
    </source>
</reference>
<dbReference type="GO" id="GO:0004844">
    <property type="term" value="F:uracil DNA N-glycosylase activity"/>
    <property type="evidence" value="ECO:0007669"/>
    <property type="project" value="UniProtKB-EC"/>
</dbReference>
<dbReference type="Pfam" id="PF03167">
    <property type="entry name" value="UDG"/>
    <property type="match status" value="1"/>
</dbReference>
<dbReference type="InterPro" id="IPR005273">
    <property type="entry name" value="Ura-DNA_glyco_family4"/>
</dbReference>
<keyword evidence="9" id="KW-0408">Iron</keyword>
<evidence type="ECO:0000256" key="10">
    <source>
        <dbReference type="ARBA" id="ARBA00023014"/>
    </source>
</evidence>
<dbReference type="NCBIfam" id="TIGR00758">
    <property type="entry name" value="UDG_fam4"/>
    <property type="match status" value="1"/>
</dbReference>
<evidence type="ECO:0000313" key="14">
    <source>
        <dbReference type="Proteomes" id="UP001310386"/>
    </source>
</evidence>
<dbReference type="PANTHER" id="PTHR33693:SF1">
    <property type="entry name" value="TYPE-4 URACIL-DNA GLYCOSYLASE"/>
    <property type="match status" value="1"/>
</dbReference>
<evidence type="ECO:0000256" key="3">
    <source>
        <dbReference type="ARBA" id="ARBA00012030"/>
    </source>
</evidence>
<keyword evidence="11" id="KW-0234">DNA repair</keyword>